<dbReference type="RefSeq" id="WP_254570260.1">
    <property type="nucleotide sequence ID" value="NZ_CP098502.1"/>
</dbReference>
<feature type="chain" id="PRO_5045228626" description="DUF4878 domain-containing protein" evidence="1">
    <location>
        <begin position="22"/>
        <end position="117"/>
    </location>
</feature>
<dbReference type="Proteomes" id="UP001056035">
    <property type="component" value="Chromosome"/>
</dbReference>
<organism evidence="2 3">
    <name type="scientific">Paraconexibacter antarcticus</name>
    <dbReference type="NCBI Taxonomy" id="2949664"/>
    <lineage>
        <taxon>Bacteria</taxon>
        <taxon>Bacillati</taxon>
        <taxon>Actinomycetota</taxon>
        <taxon>Thermoleophilia</taxon>
        <taxon>Solirubrobacterales</taxon>
        <taxon>Paraconexibacteraceae</taxon>
        <taxon>Paraconexibacter</taxon>
    </lineage>
</organism>
<evidence type="ECO:0000256" key="1">
    <source>
        <dbReference type="SAM" id="SignalP"/>
    </source>
</evidence>
<evidence type="ECO:0000313" key="2">
    <source>
        <dbReference type="EMBL" id="UTI63535.1"/>
    </source>
</evidence>
<keyword evidence="1" id="KW-0732">Signal</keyword>
<accession>A0ABY5DPZ9</accession>
<name>A0ABY5DPZ9_9ACTN</name>
<evidence type="ECO:0000313" key="3">
    <source>
        <dbReference type="Proteomes" id="UP001056035"/>
    </source>
</evidence>
<reference evidence="2 3" key="1">
    <citation type="submission" date="2022-06" db="EMBL/GenBank/DDBJ databases">
        <title>Paraconexibacter antarcticus.</title>
        <authorList>
            <person name="Kim C.S."/>
        </authorList>
    </citation>
    <scope>NUCLEOTIDE SEQUENCE [LARGE SCALE GENOMIC DNA]</scope>
    <source>
        <strain evidence="2 3">02-257</strain>
    </source>
</reference>
<dbReference type="EMBL" id="CP098502">
    <property type="protein sequence ID" value="UTI63535.1"/>
    <property type="molecule type" value="Genomic_DNA"/>
</dbReference>
<evidence type="ECO:0008006" key="4">
    <source>
        <dbReference type="Google" id="ProtNLM"/>
    </source>
</evidence>
<proteinExistence type="predicted"/>
<keyword evidence="3" id="KW-1185">Reference proteome</keyword>
<gene>
    <name evidence="2" type="ORF">NBH00_19575</name>
</gene>
<feature type="signal peptide" evidence="1">
    <location>
        <begin position="1"/>
        <end position="21"/>
    </location>
</feature>
<protein>
    <recommendedName>
        <fullName evidence="4">DUF4878 domain-containing protein</fullName>
    </recommendedName>
</protein>
<dbReference type="SUPFAM" id="SSF54427">
    <property type="entry name" value="NTF2-like"/>
    <property type="match status" value="1"/>
</dbReference>
<dbReference type="PROSITE" id="PS51257">
    <property type="entry name" value="PROKAR_LIPOPROTEIN"/>
    <property type="match status" value="1"/>
</dbReference>
<sequence>MARRRLHATLLAGALVLAACGGDGTDDRFAITKIIKDGGRDPATICDHLSDPLRRRLGSVAVCRRAAKAAPATRRTVTIDRLTITGDRAAAAVTGGDGRTRITFVKDHGSWKVLSTR</sequence>
<dbReference type="InterPro" id="IPR032710">
    <property type="entry name" value="NTF2-like_dom_sf"/>
</dbReference>